<feature type="region of interest" description="Disordered" evidence="1">
    <location>
        <begin position="73"/>
        <end position="112"/>
    </location>
</feature>
<gene>
    <name evidence="2" type="ORF">KHLLAP_LOCUS13692</name>
</gene>
<evidence type="ECO:0000256" key="1">
    <source>
        <dbReference type="SAM" id="MobiDB-lite"/>
    </source>
</evidence>
<protein>
    <submittedName>
        <fullName evidence="2">Uu.00g013430.m01.CDS01</fullName>
    </submittedName>
</protein>
<evidence type="ECO:0000313" key="3">
    <source>
        <dbReference type="Proteomes" id="UP001295740"/>
    </source>
</evidence>
<reference evidence="2" key="1">
    <citation type="submission" date="2023-10" db="EMBL/GenBank/DDBJ databases">
        <authorList>
            <person name="Hackl T."/>
        </authorList>
    </citation>
    <scope>NUCLEOTIDE SEQUENCE</scope>
</reference>
<feature type="compositionally biased region" description="Polar residues" evidence="1">
    <location>
        <begin position="1"/>
        <end position="10"/>
    </location>
</feature>
<organism evidence="2 3">
    <name type="scientific">Anthostomella pinea</name>
    <dbReference type="NCBI Taxonomy" id="933095"/>
    <lineage>
        <taxon>Eukaryota</taxon>
        <taxon>Fungi</taxon>
        <taxon>Dikarya</taxon>
        <taxon>Ascomycota</taxon>
        <taxon>Pezizomycotina</taxon>
        <taxon>Sordariomycetes</taxon>
        <taxon>Xylariomycetidae</taxon>
        <taxon>Xylariales</taxon>
        <taxon>Xylariaceae</taxon>
        <taxon>Anthostomella</taxon>
    </lineage>
</organism>
<feature type="compositionally biased region" description="Basic and acidic residues" evidence="1">
    <location>
        <begin position="13"/>
        <end position="23"/>
    </location>
</feature>
<name>A0AAI8VY42_9PEZI</name>
<comment type="caution">
    <text evidence="2">The sequence shown here is derived from an EMBL/GenBank/DDBJ whole genome shotgun (WGS) entry which is preliminary data.</text>
</comment>
<dbReference type="AlphaFoldDB" id="A0AAI8VY42"/>
<dbReference type="EMBL" id="CAUWAG010000020">
    <property type="protein sequence ID" value="CAJ2513224.1"/>
    <property type="molecule type" value="Genomic_DNA"/>
</dbReference>
<sequence>MAAGSKNPSATGHEAKHEAKETDTDPEAVELPRRCTLGDTVSQDRTTAPPLTRKKSNYVEAKDTAQTNGFLNAWLKDPSNDIPYSISTTNPSGRRRSNGSRPEPHTHSFNLQTVSPEVTQLHSATPASQTDAEARSDWGDLSTAWSMRLSASNREAGVTSEGFRVHPHIQLGDQFGHPVSSLPPGAHPLPPPPPRQLQQLYPWGVNSPSQQPIFTYPPLNGSTVQALHPALLQQHIASTRVVYLVIPQEPPATQLPQTPCQHGCGPGISQPTVVQSSFVQPATPPHTGVEIPPAHNSPGGGGCNGNVFECRCGPSCWCVGCITHPFNEATQEYIRSAQAQLLLEEADEAALARSWEQPFTNNTLRGGESEMAARLPVQLNASLMAGDGEPNLPTDGYFFVTY</sequence>
<proteinExistence type="predicted"/>
<dbReference type="Proteomes" id="UP001295740">
    <property type="component" value="Unassembled WGS sequence"/>
</dbReference>
<evidence type="ECO:0000313" key="2">
    <source>
        <dbReference type="EMBL" id="CAJ2513224.1"/>
    </source>
</evidence>
<keyword evidence="3" id="KW-1185">Reference proteome</keyword>
<accession>A0AAI8VY42</accession>
<feature type="region of interest" description="Disordered" evidence="1">
    <location>
        <begin position="1"/>
        <end position="60"/>
    </location>
</feature>